<sequence>MKQYDFSNVSWDLWELVLELVHPYIKTPKIEKNQPCPCGSGKKYKAFR</sequence>
<dbReference type="Proteomes" id="UP000885738">
    <property type="component" value="Unassembled WGS sequence"/>
</dbReference>
<name>A0A7C2A8A9_DESA2</name>
<accession>A0A7C2A8A9</accession>
<dbReference type="Pfam" id="PF02810">
    <property type="entry name" value="SEC-C"/>
    <property type="match status" value="1"/>
</dbReference>
<protein>
    <submittedName>
        <fullName evidence="1">Uncharacterized protein</fullName>
    </submittedName>
</protein>
<gene>
    <name evidence="1" type="ORF">ENI35_03255</name>
</gene>
<organism evidence="1">
    <name type="scientific">Desulfofervidus auxilii</name>
    <dbReference type="NCBI Taxonomy" id="1621989"/>
    <lineage>
        <taxon>Bacteria</taxon>
        <taxon>Pseudomonadati</taxon>
        <taxon>Thermodesulfobacteriota</taxon>
        <taxon>Candidatus Desulfofervidia</taxon>
        <taxon>Candidatus Desulfofervidales</taxon>
        <taxon>Candidatus Desulfofervidaceae</taxon>
        <taxon>Candidatus Desulfofervidus</taxon>
    </lineage>
</organism>
<evidence type="ECO:0000313" key="1">
    <source>
        <dbReference type="EMBL" id="HEC67815.1"/>
    </source>
</evidence>
<dbReference type="Gene3D" id="3.10.450.50">
    <property type="match status" value="1"/>
</dbReference>
<reference evidence="1" key="1">
    <citation type="journal article" date="2020" name="mSystems">
        <title>Genome- and Community-Level Interaction Insights into Carbon Utilization and Element Cycling Functions of Hydrothermarchaeota in Hydrothermal Sediment.</title>
        <authorList>
            <person name="Zhou Z."/>
            <person name="Liu Y."/>
            <person name="Xu W."/>
            <person name="Pan J."/>
            <person name="Luo Z.H."/>
            <person name="Li M."/>
        </authorList>
    </citation>
    <scope>NUCLEOTIDE SEQUENCE [LARGE SCALE GENOMIC DNA]</scope>
    <source>
        <strain evidence="1">HyVt-389</strain>
    </source>
</reference>
<dbReference type="AlphaFoldDB" id="A0A7C2A8A9"/>
<dbReference type="SUPFAM" id="SSF103642">
    <property type="entry name" value="Sec-C motif"/>
    <property type="match status" value="1"/>
</dbReference>
<proteinExistence type="predicted"/>
<dbReference type="InterPro" id="IPR004027">
    <property type="entry name" value="SEC_C_motif"/>
</dbReference>
<comment type="caution">
    <text evidence="1">The sequence shown here is derived from an EMBL/GenBank/DDBJ whole genome shotgun (WGS) entry which is preliminary data.</text>
</comment>
<dbReference type="EMBL" id="DRIH01000107">
    <property type="protein sequence ID" value="HEC67815.1"/>
    <property type="molecule type" value="Genomic_DNA"/>
</dbReference>